<dbReference type="AlphaFoldDB" id="A0A7H0EYM4"/>
<evidence type="ECO:0000313" key="2">
    <source>
        <dbReference type="EMBL" id="QNP28890.1"/>
    </source>
</evidence>
<dbReference type="Pfam" id="PF00805">
    <property type="entry name" value="Pentapeptide"/>
    <property type="match status" value="1"/>
</dbReference>
<keyword evidence="1" id="KW-0732">Signal</keyword>
<reference evidence="2 3" key="1">
    <citation type="submission" date="2020-08" db="EMBL/GenBank/DDBJ databases">
        <title>Complete genome sequence of Raphidiopsis curvispora isolated from drinking water reservoir in South Korea.</title>
        <authorList>
            <person name="Jeong J."/>
        </authorList>
    </citation>
    <scope>NUCLEOTIDE SEQUENCE [LARGE SCALE GENOMIC DNA]</scope>
    <source>
        <strain evidence="2 3">GIHE-G1</strain>
    </source>
</reference>
<dbReference type="PANTHER" id="PTHR14136:SF17">
    <property type="entry name" value="BTB_POZ DOMAIN-CONTAINING PROTEIN KCTD9"/>
    <property type="match status" value="1"/>
</dbReference>
<dbReference type="KEGG" id="ccur:IAR63_13595"/>
<dbReference type="Gene3D" id="2.160.20.80">
    <property type="entry name" value="E3 ubiquitin-protein ligase SopA"/>
    <property type="match status" value="1"/>
</dbReference>
<dbReference type="InterPro" id="IPR051082">
    <property type="entry name" value="Pentapeptide-BTB/POZ_domain"/>
</dbReference>
<dbReference type="EMBL" id="CP060822">
    <property type="protein sequence ID" value="QNP28890.1"/>
    <property type="molecule type" value="Genomic_DNA"/>
</dbReference>
<organism evidence="2 3">
    <name type="scientific">Cylindrospermopsis curvispora GIHE-G1</name>
    <dbReference type="NCBI Taxonomy" id="2666332"/>
    <lineage>
        <taxon>Bacteria</taxon>
        <taxon>Bacillati</taxon>
        <taxon>Cyanobacteriota</taxon>
        <taxon>Cyanophyceae</taxon>
        <taxon>Nostocales</taxon>
        <taxon>Aphanizomenonaceae</taxon>
        <taxon>Cylindrospermopsis</taxon>
    </lineage>
</organism>
<dbReference type="Proteomes" id="UP000516013">
    <property type="component" value="Chromosome"/>
</dbReference>
<protein>
    <submittedName>
        <fullName evidence="2">Pentapeptide repeat-containing protein</fullName>
    </submittedName>
</protein>
<gene>
    <name evidence="2" type="ORF">IAR63_13595</name>
</gene>
<dbReference type="SUPFAM" id="SSF141571">
    <property type="entry name" value="Pentapeptide repeat-like"/>
    <property type="match status" value="1"/>
</dbReference>
<dbReference type="PANTHER" id="PTHR14136">
    <property type="entry name" value="BTB_POZ DOMAIN-CONTAINING PROTEIN KCTD9"/>
    <property type="match status" value="1"/>
</dbReference>
<evidence type="ECO:0000256" key="1">
    <source>
        <dbReference type="SAM" id="SignalP"/>
    </source>
</evidence>
<proteinExistence type="predicted"/>
<feature type="signal peptide" evidence="1">
    <location>
        <begin position="1"/>
        <end position="28"/>
    </location>
</feature>
<name>A0A7H0EYM4_9CYAN</name>
<dbReference type="InterPro" id="IPR001646">
    <property type="entry name" value="5peptide_repeat"/>
</dbReference>
<accession>A0A7H0EYM4</accession>
<sequence>MKKFLTLALILTLFLVSSFSLGTSPSYAYSQSDLDRLLATRKCPECDLSGADLSYANLKNTKLSDANLKGANLKGANLSGADLRDADLEDANLRNVNLTNTIR</sequence>
<evidence type="ECO:0000313" key="3">
    <source>
        <dbReference type="Proteomes" id="UP000516013"/>
    </source>
</evidence>
<keyword evidence="3" id="KW-1185">Reference proteome</keyword>
<feature type="chain" id="PRO_5028931935" evidence="1">
    <location>
        <begin position="29"/>
        <end position="103"/>
    </location>
</feature>
<dbReference type="RefSeq" id="WP_187705630.1">
    <property type="nucleotide sequence ID" value="NZ_CP060822.1"/>
</dbReference>